<accession>A0A127PPF1</accession>
<proteinExistence type="predicted"/>
<protein>
    <recommendedName>
        <fullName evidence="4">DUF4019 domain-containing protein</fullName>
    </recommendedName>
</protein>
<sequence>MKTILALGAAVLLTFTAPSFAADQQTELINQAQSAATAWIALTDAGKYGESWERAGTFFKTGIPKNTWETGIRSLRTPLGSVKNRELKSTEYATSLPGAPDGEYVVIQYETQFENKKSAVETVTPMREKDGSWKVSGYFIR</sequence>
<dbReference type="EMBL" id="CP013235">
    <property type="protein sequence ID" value="AMP09578.1"/>
    <property type="molecule type" value="Genomic_DNA"/>
</dbReference>
<dbReference type="Proteomes" id="UP000071778">
    <property type="component" value="Chromosome"/>
</dbReference>
<dbReference type="Pfam" id="PF13211">
    <property type="entry name" value="DUF4019"/>
    <property type="match status" value="1"/>
</dbReference>
<organism evidence="2 3">
    <name type="scientific">Collimonas arenae</name>
    <dbReference type="NCBI Taxonomy" id="279058"/>
    <lineage>
        <taxon>Bacteria</taxon>
        <taxon>Pseudomonadati</taxon>
        <taxon>Pseudomonadota</taxon>
        <taxon>Betaproteobacteria</taxon>
        <taxon>Burkholderiales</taxon>
        <taxon>Oxalobacteraceae</taxon>
        <taxon>Collimonas</taxon>
    </lineage>
</organism>
<dbReference type="RefSeq" id="WP_061533083.1">
    <property type="nucleotide sequence ID" value="NZ_CP013233.1"/>
</dbReference>
<evidence type="ECO:0000313" key="3">
    <source>
        <dbReference type="Proteomes" id="UP000071778"/>
    </source>
</evidence>
<name>A0A127PPF1_9BURK</name>
<evidence type="ECO:0000313" key="2">
    <source>
        <dbReference type="EMBL" id="AMP09578.1"/>
    </source>
</evidence>
<evidence type="ECO:0000256" key="1">
    <source>
        <dbReference type="SAM" id="SignalP"/>
    </source>
</evidence>
<dbReference type="OrthoDB" id="21915at2"/>
<keyword evidence="1" id="KW-0732">Signal</keyword>
<dbReference type="PATRIC" id="fig|279058.17.peg.1928"/>
<reference evidence="2 3" key="1">
    <citation type="submission" date="2015-11" db="EMBL/GenBank/DDBJ databases">
        <title>Exploring the genomic traits of fungus-feeding bacterial genus Collimonas.</title>
        <authorList>
            <person name="Song C."/>
            <person name="Schmidt R."/>
            <person name="de Jager V."/>
            <person name="Krzyzanowska D."/>
            <person name="Jongedijk E."/>
            <person name="Cankar K."/>
            <person name="Beekwilder J."/>
            <person name="van Veen A."/>
            <person name="de Boer W."/>
            <person name="van Veen J.A."/>
            <person name="Garbeva P."/>
        </authorList>
    </citation>
    <scope>NUCLEOTIDE SEQUENCE [LARGE SCALE GENOMIC DNA]</scope>
    <source>
        <strain evidence="2 3">Ter282</strain>
    </source>
</reference>
<feature type="signal peptide" evidence="1">
    <location>
        <begin position="1"/>
        <end position="21"/>
    </location>
</feature>
<keyword evidence="3" id="KW-1185">Reference proteome</keyword>
<evidence type="ECO:0008006" key="4">
    <source>
        <dbReference type="Google" id="ProtNLM"/>
    </source>
</evidence>
<dbReference type="InterPro" id="IPR025091">
    <property type="entry name" value="DUF4019"/>
</dbReference>
<dbReference type="AlphaFoldDB" id="A0A127PPF1"/>
<feature type="chain" id="PRO_5007277195" description="DUF4019 domain-containing protein" evidence="1">
    <location>
        <begin position="22"/>
        <end position="141"/>
    </location>
</feature>
<gene>
    <name evidence="2" type="ORF">CAter282_1802</name>
</gene>